<protein>
    <recommendedName>
        <fullName evidence="5">Elongator complex protein 5</fullName>
    </recommendedName>
</protein>
<evidence type="ECO:0000256" key="3">
    <source>
        <dbReference type="ARBA" id="ARBA00005043"/>
    </source>
</evidence>
<evidence type="ECO:0000256" key="6">
    <source>
        <dbReference type="ARBA" id="ARBA00022490"/>
    </source>
</evidence>
<evidence type="ECO:0000256" key="4">
    <source>
        <dbReference type="ARBA" id="ARBA00009567"/>
    </source>
</evidence>
<reference evidence="10" key="1">
    <citation type="submission" date="2022-12" db="EMBL/GenBank/DDBJ databases">
        <title>Chromosome-level genome assembly of the bean flower thrips Megalurothrips usitatus.</title>
        <authorList>
            <person name="Ma L."/>
            <person name="Liu Q."/>
            <person name="Li H."/>
            <person name="Cai W."/>
        </authorList>
    </citation>
    <scope>NUCLEOTIDE SEQUENCE</scope>
    <source>
        <strain evidence="10">Cailab_2022a</strain>
    </source>
</reference>
<dbReference type="AlphaFoldDB" id="A0AAV7XTP8"/>
<keyword evidence="6" id="KW-0963">Cytoplasm</keyword>
<evidence type="ECO:0000313" key="10">
    <source>
        <dbReference type="EMBL" id="KAJ1528504.1"/>
    </source>
</evidence>
<evidence type="ECO:0000256" key="8">
    <source>
        <dbReference type="ARBA" id="ARBA00023242"/>
    </source>
</evidence>
<evidence type="ECO:0000313" key="11">
    <source>
        <dbReference type="Proteomes" id="UP001075354"/>
    </source>
</evidence>
<name>A0AAV7XTP8_9NEOP</name>
<comment type="similarity">
    <text evidence="4">Belongs to the ELP5 family.</text>
</comment>
<keyword evidence="8" id="KW-0539">Nucleus</keyword>
<dbReference type="PANTHER" id="PTHR15641:SF1">
    <property type="entry name" value="ELONGATOR COMPLEX PROTEIN 5"/>
    <property type="match status" value="1"/>
</dbReference>
<dbReference type="Proteomes" id="UP001075354">
    <property type="component" value="Chromosome 4"/>
</dbReference>
<comment type="pathway">
    <text evidence="3">tRNA modification; 5-methoxycarbonylmethyl-2-thiouridine-tRNA biosynthesis.</text>
</comment>
<proteinExistence type="inferred from homology"/>
<accession>A0AAV7XTP8</accession>
<evidence type="ECO:0000256" key="7">
    <source>
        <dbReference type="ARBA" id="ARBA00022694"/>
    </source>
</evidence>
<dbReference type="GO" id="GO:0033588">
    <property type="term" value="C:elongator holoenzyme complex"/>
    <property type="evidence" value="ECO:0007669"/>
    <property type="project" value="InterPro"/>
</dbReference>
<comment type="caution">
    <text evidence="10">The sequence shown here is derived from an EMBL/GenBank/DDBJ whole genome shotgun (WGS) entry which is preliminary data.</text>
</comment>
<evidence type="ECO:0000256" key="1">
    <source>
        <dbReference type="ARBA" id="ARBA00004123"/>
    </source>
</evidence>
<dbReference type="GO" id="GO:0005634">
    <property type="term" value="C:nucleus"/>
    <property type="evidence" value="ECO:0007669"/>
    <property type="project" value="UniProtKB-SubCell"/>
</dbReference>
<organism evidence="10 11">
    <name type="scientific">Megalurothrips usitatus</name>
    <name type="common">bean blossom thrips</name>
    <dbReference type="NCBI Taxonomy" id="439358"/>
    <lineage>
        <taxon>Eukaryota</taxon>
        <taxon>Metazoa</taxon>
        <taxon>Ecdysozoa</taxon>
        <taxon>Arthropoda</taxon>
        <taxon>Hexapoda</taxon>
        <taxon>Insecta</taxon>
        <taxon>Pterygota</taxon>
        <taxon>Neoptera</taxon>
        <taxon>Paraneoptera</taxon>
        <taxon>Thysanoptera</taxon>
        <taxon>Terebrantia</taxon>
        <taxon>Thripoidea</taxon>
        <taxon>Thripidae</taxon>
        <taxon>Megalurothrips</taxon>
    </lineage>
</organism>
<dbReference type="EMBL" id="JAPTSV010000004">
    <property type="protein sequence ID" value="KAJ1528504.1"/>
    <property type="molecule type" value="Genomic_DNA"/>
</dbReference>
<dbReference type="InterPro" id="IPR027417">
    <property type="entry name" value="P-loop_NTPase"/>
</dbReference>
<dbReference type="GO" id="GO:0000049">
    <property type="term" value="F:tRNA binding"/>
    <property type="evidence" value="ECO:0007669"/>
    <property type="project" value="TreeGrafter"/>
</dbReference>
<feature type="compositionally biased region" description="Acidic residues" evidence="9">
    <location>
        <begin position="292"/>
        <end position="307"/>
    </location>
</feature>
<keyword evidence="11" id="KW-1185">Reference proteome</keyword>
<evidence type="ECO:0000256" key="2">
    <source>
        <dbReference type="ARBA" id="ARBA00004496"/>
    </source>
</evidence>
<evidence type="ECO:0000256" key="9">
    <source>
        <dbReference type="SAM" id="MobiDB-lite"/>
    </source>
</evidence>
<dbReference type="PANTHER" id="PTHR15641">
    <property type="entry name" value="ELONGATOR COMPLEX PROTEIN 5"/>
    <property type="match status" value="1"/>
</dbReference>
<gene>
    <name evidence="10" type="ORF">ONE63_006911</name>
</gene>
<dbReference type="Gene3D" id="3.40.50.300">
    <property type="entry name" value="P-loop containing nucleotide triphosphate hydrolases"/>
    <property type="match status" value="1"/>
</dbReference>
<keyword evidence="7" id="KW-0819">tRNA processing</keyword>
<dbReference type="GO" id="GO:0005829">
    <property type="term" value="C:cytosol"/>
    <property type="evidence" value="ECO:0007669"/>
    <property type="project" value="TreeGrafter"/>
</dbReference>
<feature type="region of interest" description="Disordered" evidence="9">
    <location>
        <begin position="271"/>
        <end position="307"/>
    </location>
</feature>
<evidence type="ECO:0000256" key="5">
    <source>
        <dbReference type="ARBA" id="ARBA00020264"/>
    </source>
</evidence>
<comment type="subcellular location">
    <subcellularLocation>
        <location evidence="2">Cytoplasm</location>
    </subcellularLocation>
    <subcellularLocation>
        <location evidence="1">Nucleus</location>
    </subcellularLocation>
</comment>
<dbReference type="InterPro" id="IPR019519">
    <property type="entry name" value="Elp5"/>
</dbReference>
<sequence>MLKSIGDARLQSPFILFVGHSTEPLGTRTYVCDPLHPLPDGADRNGASLFLSILKSYIKSAERVTHVLCWERKTVKHLQDLEEQDRLKLRIHDCLADFHGWINPDNKETGLISLIKKSVSADTKEINVIVDSLSNPLFTLGFAHCLQEIQQMINSPIDNGPRIQQLMCLVHSDVLPCGPSSLSHLKHLASTVVELKNQVARITHRKPGGHEEKYSLSAGHICIQPFRIPAHTELAHAEDRVKATPLPQDVASFRVALSDKEKEEKDKLVLPYMRTSEKPEEGGGKVFYQPDAVDDWDDEDPDDDLDV</sequence>
<dbReference type="GO" id="GO:0002098">
    <property type="term" value="P:tRNA wobble uridine modification"/>
    <property type="evidence" value="ECO:0007669"/>
    <property type="project" value="InterPro"/>
</dbReference>
<dbReference type="Pfam" id="PF10483">
    <property type="entry name" value="Elong_Iki1"/>
    <property type="match status" value="1"/>
</dbReference>